<gene>
    <name evidence="1" type="ORF">SAMN04488121_103844</name>
</gene>
<dbReference type="AlphaFoldDB" id="A0A1G7SEI8"/>
<proteinExistence type="predicted"/>
<protein>
    <submittedName>
        <fullName evidence="1">Uncharacterized protein</fullName>
    </submittedName>
</protein>
<dbReference type="STRING" id="104663.SAMN04488121_103844"/>
<dbReference type="InterPro" id="IPR054272">
    <property type="entry name" value="DUF7003"/>
</dbReference>
<accession>A0A1G7SEI8</accession>
<dbReference type="EMBL" id="FNBN01000003">
    <property type="protein sequence ID" value="SDG21476.1"/>
    <property type="molecule type" value="Genomic_DNA"/>
</dbReference>
<dbReference type="RefSeq" id="WP_089833696.1">
    <property type="nucleotide sequence ID" value="NZ_FNBN01000003.1"/>
</dbReference>
<evidence type="ECO:0000313" key="2">
    <source>
        <dbReference type="Proteomes" id="UP000199045"/>
    </source>
</evidence>
<dbReference type="Proteomes" id="UP000199045">
    <property type="component" value="Unassembled WGS sequence"/>
</dbReference>
<organism evidence="1 2">
    <name type="scientific">Chitinophaga filiformis</name>
    <name type="common">Myxococcus filiformis</name>
    <name type="synonym">Flexibacter filiformis</name>
    <dbReference type="NCBI Taxonomy" id="104663"/>
    <lineage>
        <taxon>Bacteria</taxon>
        <taxon>Pseudomonadati</taxon>
        <taxon>Bacteroidota</taxon>
        <taxon>Chitinophagia</taxon>
        <taxon>Chitinophagales</taxon>
        <taxon>Chitinophagaceae</taxon>
        <taxon>Chitinophaga</taxon>
    </lineage>
</organism>
<dbReference type="Pfam" id="PF22535">
    <property type="entry name" value="DUF7003"/>
    <property type="match status" value="1"/>
</dbReference>
<sequence length="240" mass="27335">MPNNKAVFSANDILTQLDACAKDFNFPMLDNGYIYPVVSRLSVFGDLESWVIAIEVVGYHYRLYGHDGIENCLYIYGNRLPFAAGMNNANFLLVTADSDEGATFVGDQWGTLNPDVHTMLIRDQKVIIPKDPAFYAARNVALKNPPSIRVYEFMRASLPEFKDEFLAVEDEIYDCFRQNLPRIMQLDEWFHPDIAGEERPSENETFQMIARVLESGDSSLYKPTKSPNNHWSNWPYGGSV</sequence>
<evidence type="ECO:0000313" key="1">
    <source>
        <dbReference type="EMBL" id="SDG21476.1"/>
    </source>
</evidence>
<reference evidence="2" key="1">
    <citation type="submission" date="2016-10" db="EMBL/GenBank/DDBJ databases">
        <authorList>
            <person name="Varghese N."/>
            <person name="Submissions S."/>
        </authorList>
    </citation>
    <scope>NUCLEOTIDE SEQUENCE [LARGE SCALE GENOMIC DNA]</scope>
    <source>
        <strain evidence="2">DSM 527</strain>
    </source>
</reference>
<name>A0A1G7SEI8_CHIFI</name>